<reference evidence="3 4" key="1">
    <citation type="submission" date="2016-10" db="EMBL/GenBank/DDBJ databases">
        <authorList>
            <person name="de Groot N.N."/>
        </authorList>
    </citation>
    <scope>NUCLEOTIDE SEQUENCE [LARGE SCALE GENOMIC DNA]</scope>
    <source>
        <strain evidence="3 4">DSM 25927</strain>
    </source>
</reference>
<dbReference type="InterPro" id="IPR043724">
    <property type="entry name" value="DUF5666"/>
</dbReference>
<dbReference type="OrthoDB" id="5622949at2"/>
<evidence type="ECO:0000259" key="2">
    <source>
        <dbReference type="Pfam" id="PF18914"/>
    </source>
</evidence>
<protein>
    <recommendedName>
        <fullName evidence="2">DUF5666 domain-containing protein</fullName>
    </recommendedName>
</protein>
<dbReference type="Proteomes" id="UP000199233">
    <property type="component" value="Unassembled WGS sequence"/>
</dbReference>
<dbReference type="STRING" id="489703.SAMN04488038_101451"/>
<feature type="domain" description="DUF5666" evidence="2">
    <location>
        <begin position="251"/>
        <end position="311"/>
    </location>
</feature>
<dbReference type="RefSeq" id="WP_093281361.1">
    <property type="nucleotide sequence ID" value="NZ_FOFS01000001.1"/>
</dbReference>
<name>A0A1H9ALQ3_9GAMM</name>
<dbReference type="PROSITE" id="PS51257">
    <property type="entry name" value="PROKAR_LIPOPROTEIN"/>
    <property type="match status" value="1"/>
</dbReference>
<proteinExistence type="predicted"/>
<feature type="signal peptide" evidence="1">
    <location>
        <begin position="1"/>
        <end position="27"/>
    </location>
</feature>
<feature type="domain" description="DUF5666" evidence="2">
    <location>
        <begin position="104"/>
        <end position="164"/>
    </location>
</feature>
<accession>A0A1H9ALQ3</accession>
<keyword evidence="1" id="KW-0732">Signal</keyword>
<dbReference type="AlphaFoldDB" id="A0A1H9ALQ3"/>
<evidence type="ECO:0000313" key="4">
    <source>
        <dbReference type="Proteomes" id="UP000199233"/>
    </source>
</evidence>
<feature type="domain" description="DUF5666" evidence="2">
    <location>
        <begin position="176"/>
        <end position="233"/>
    </location>
</feature>
<sequence>MKKILCVGVLASLLLTACGGGSSNGSAAAASGTPVASYGTITGFGSVIIDGVRYETSQAQFSIDGKSGHSQGELSVGQRVLVKGRVHDDGSRSADEVSYEAELHGRITAIDPGNNQLSALGQTIVVDAATVFDGVSGLSELAVGDFIELSGSRADDGSIVASYIQKEAVRSELEVKGLVASLDMVAKTFLVGTQLVDYSTALLSPVGYLPADGAYVEVAGALNSGGVLVAARISPEDHLSTVASGTLAEVEGLISELVAGAGSFKIGATAVSVSGSTVYEDGTASDLVDGARVEAKGQLQTDGSLAASKIEFKPGSRRQGRAGGDAGAGGNASGAVQAQAQAVITAIDSATRSFQVLGVTVFVADSTVYRDSRDRLKTFNFANLSVNDFVELGLVQSDGVLTALRVERRGSDNRQLIKAAVGSVDPANRALVIAGVAVNGSGAVYRFNDLAVSADTFFARLASGDKVKASGSYSLGVLMASELELEIQS</sequence>
<evidence type="ECO:0000256" key="1">
    <source>
        <dbReference type="SAM" id="SignalP"/>
    </source>
</evidence>
<feature type="chain" id="PRO_5011703587" description="DUF5666 domain-containing protein" evidence="1">
    <location>
        <begin position="28"/>
        <end position="489"/>
    </location>
</feature>
<keyword evidence="4" id="KW-1185">Reference proteome</keyword>
<dbReference type="Pfam" id="PF18914">
    <property type="entry name" value="DUF5666"/>
    <property type="match status" value="5"/>
</dbReference>
<evidence type="ECO:0000313" key="3">
    <source>
        <dbReference type="EMBL" id="SEP77599.1"/>
    </source>
</evidence>
<feature type="domain" description="DUF5666" evidence="2">
    <location>
        <begin position="343"/>
        <end position="407"/>
    </location>
</feature>
<organism evidence="3 4">
    <name type="scientific">Solimonas aquatica</name>
    <dbReference type="NCBI Taxonomy" id="489703"/>
    <lineage>
        <taxon>Bacteria</taxon>
        <taxon>Pseudomonadati</taxon>
        <taxon>Pseudomonadota</taxon>
        <taxon>Gammaproteobacteria</taxon>
        <taxon>Nevskiales</taxon>
        <taxon>Nevskiaceae</taxon>
        <taxon>Solimonas</taxon>
    </lineage>
</organism>
<feature type="domain" description="DUF5666" evidence="2">
    <location>
        <begin position="39"/>
        <end position="97"/>
    </location>
</feature>
<dbReference type="EMBL" id="FOFS01000001">
    <property type="protein sequence ID" value="SEP77599.1"/>
    <property type="molecule type" value="Genomic_DNA"/>
</dbReference>
<gene>
    <name evidence="3" type="ORF">SAMN04488038_101451</name>
</gene>